<proteinExistence type="predicted"/>
<sequence>MDSNYMGITSLYQEKRFKRGISQIRLFYQSCLRSYNSVGLKALQKQAVQMQDEDFSKFI</sequence>
<evidence type="ECO:0000313" key="2">
    <source>
        <dbReference type="Proteomes" id="UP000017170"/>
    </source>
</evidence>
<reference evidence="1 2" key="1">
    <citation type="journal article" date="2013" name="Genome Announc.">
        <title>Genome Sequence of the Extreme Obligate Alkaliphile Bacillus marmarensis Strain DSM 21297.</title>
        <authorList>
            <person name="Wernick D.G."/>
            <person name="Choi K.Y."/>
            <person name="Tat C.A."/>
            <person name="Lafontaine Rivera J.G."/>
            <person name="Liao J.C."/>
        </authorList>
    </citation>
    <scope>NUCLEOTIDE SEQUENCE [LARGE SCALE GENOMIC DNA]</scope>
    <source>
        <strain evidence="1 2">DSM 21297</strain>
    </source>
</reference>
<dbReference type="PATRIC" id="fig|1188261.3.peg.481"/>
<name>U6SSU6_9BACI</name>
<dbReference type="AlphaFoldDB" id="U6SSU6"/>
<comment type="caution">
    <text evidence="1">The sequence shown here is derived from an EMBL/GenBank/DDBJ whole genome shotgun (WGS) entry which is preliminary data.</text>
</comment>
<gene>
    <name evidence="1" type="ORF">A33I_05390</name>
</gene>
<organism evidence="1 2">
    <name type="scientific">Alkalihalophilus marmarensis DSM 21297</name>
    <dbReference type="NCBI Taxonomy" id="1188261"/>
    <lineage>
        <taxon>Bacteria</taxon>
        <taxon>Bacillati</taxon>
        <taxon>Bacillota</taxon>
        <taxon>Bacilli</taxon>
        <taxon>Bacillales</taxon>
        <taxon>Bacillaceae</taxon>
        <taxon>Alkalihalophilus</taxon>
    </lineage>
</organism>
<protein>
    <submittedName>
        <fullName evidence="1">Uncharacterized protein</fullName>
    </submittedName>
</protein>
<accession>U6SSU6</accession>
<dbReference type="EMBL" id="ATAE01000005">
    <property type="protein sequence ID" value="ERN54784.1"/>
    <property type="molecule type" value="Genomic_DNA"/>
</dbReference>
<keyword evidence="2" id="KW-1185">Reference proteome</keyword>
<dbReference type="Proteomes" id="UP000017170">
    <property type="component" value="Unassembled WGS sequence"/>
</dbReference>
<evidence type="ECO:0000313" key="1">
    <source>
        <dbReference type="EMBL" id="ERN54784.1"/>
    </source>
</evidence>